<dbReference type="Pfam" id="PF00571">
    <property type="entry name" value="CBS"/>
    <property type="match status" value="3"/>
</dbReference>
<dbReference type="InterPro" id="IPR000644">
    <property type="entry name" value="CBS_dom"/>
</dbReference>
<dbReference type="InterPro" id="IPR046342">
    <property type="entry name" value="CBS_dom_sf"/>
</dbReference>
<name>A0A9W8AKT8_9FUNG</name>
<keyword evidence="3 4" id="KW-0129">CBS domain</keyword>
<evidence type="ECO:0000256" key="3">
    <source>
        <dbReference type="ARBA" id="ARBA00023122"/>
    </source>
</evidence>
<evidence type="ECO:0000313" key="7">
    <source>
        <dbReference type="Proteomes" id="UP001150925"/>
    </source>
</evidence>
<dbReference type="GO" id="GO:0031588">
    <property type="term" value="C:nucleotide-activated protein kinase complex"/>
    <property type="evidence" value="ECO:0007669"/>
    <property type="project" value="TreeGrafter"/>
</dbReference>
<evidence type="ECO:0000313" key="6">
    <source>
        <dbReference type="EMBL" id="KAJ1951575.1"/>
    </source>
</evidence>
<dbReference type="InterPro" id="IPR050511">
    <property type="entry name" value="AMPK_gamma/SDS23_families"/>
</dbReference>
<dbReference type="SMART" id="SM00116">
    <property type="entry name" value="CBS"/>
    <property type="match status" value="4"/>
</dbReference>
<dbReference type="PANTHER" id="PTHR13780:SF35">
    <property type="entry name" value="LD22662P"/>
    <property type="match status" value="1"/>
</dbReference>
<dbReference type="GO" id="GO:0019901">
    <property type="term" value="F:protein kinase binding"/>
    <property type="evidence" value="ECO:0007669"/>
    <property type="project" value="TreeGrafter"/>
</dbReference>
<evidence type="ECO:0000259" key="5">
    <source>
        <dbReference type="PROSITE" id="PS51371"/>
    </source>
</evidence>
<comment type="similarity">
    <text evidence="1">Belongs to the 5'-AMP-activated protein kinase gamma subunit family.</text>
</comment>
<dbReference type="GO" id="GO:0019887">
    <property type="term" value="F:protein kinase regulator activity"/>
    <property type="evidence" value="ECO:0007669"/>
    <property type="project" value="TreeGrafter"/>
</dbReference>
<dbReference type="SUPFAM" id="SSF54631">
    <property type="entry name" value="CBS-domain pair"/>
    <property type="match status" value="2"/>
</dbReference>
<dbReference type="CDD" id="cd04641">
    <property type="entry name" value="CBS_euAMPK_gamma-like_repeat2"/>
    <property type="match status" value="1"/>
</dbReference>
<dbReference type="PROSITE" id="PS51371">
    <property type="entry name" value="CBS"/>
    <property type="match status" value="4"/>
</dbReference>
<feature type="domain" description="CBS" evidence="5">
    <location>
        <begin position="192"/>
        <end position="252"/>
    </location>
</feature>
<feature type="domain" description="CBS" evidence="5">
    <location>
        <begin position="118"/>
        <end position="182"/>
    </location>
</feature>
<keyword evidence="7" id="KW-1185">Reference proteome</keyword>
<feature type="domain" description="CBS" evidence="5">
    <location>
        <begin position="262"/>
        <end position="318"/>
    </location>
</feature>
<accession>A0A9W8AKT8</accession>
<keyword evidence="2" id="KW-0677">Repeat</keyword>
<dbReference type="Proteomes" id="UP001150925">
    <property type="component" value="Unassembled WGS sequence"/>
</dbReference>
<comment type="caution">
    <text evidence="6">The sequence shown here is derived from an EMBL/GenBank/DDBJ whole genome shotgun (WGS) entry which is preliminary data.</text>
</comment>
<protein>
    <submittedName>
        <fullName evidence="6">AMP-activated serine/threonine-protein kinase regulatory subunit</fullName>
    </submittedName>
</protein>
<dbReference type="AlphaFoldDB" id="A0A9W8AKT8"/>
<evidence type="ECO:0000256" key="1">
    <source>
        <dbReference type="ARBA" id="ARBA00006750"/>
    </source>
</evidence>
<dbReference type="EMBL" id="JANBPY010003485">
    <property type="protein sequence ID" value="KAJ1951575.1"/>
    <property type="molecule type" value="Genomic_DNA"/>
</dbReference>
<evidence type="ECO:0000256" key="2">
    <source>
        <dbReference type="ARBA" id="ARBA00022737"/>
    </source>
</evidence>
<evidence type="ECO:0000256" key="4">
    <source>
        <dbReference type="PROSITE-ProRule" id="PRU00703"/>
    </source>
</evidence>
<reference evidence="6" key="1">
    <citation type="submission" date="2022-07" db="EMBL/GenBank/DDBJ databases">
        <title>Phylogenomic reconstructions and comparative analyses of Kickxellomycotina fungi.</title>
        <authorList>
            <person name="Reynolds N.K."/>
            <person name="Stajich J.E."/>
            <person name="Barry K."/>
            <person name="Grigoriev I.V."/>
            <person name="Crous P."/>
            <person name="Smith M.E."/>
        </authorList>
    </citation>
    <scope>NUCLEOTIDE SEQUENCE</scope>
    <source>
        <strain evidence="6">RSA 1196</strain>
    </source>
</reference>
<proteinExistence type="inferred from homology"/>
<gene>
    <name evidence="6" type="primary">SNF4</name>
    <name evidence="6" type="ORF">IWQ62_006412</name>
</gene>
<dbReference type="GO" id="GO:0005737">
    <property type="term" value="C:cytoplasm"/>
    <property type="evidence" value="ECO:0007669"/>
    <property type="project" value="TreeGrafter"/>
</dbReference>
<dbReference type="GO" id="GO:0005634">
    <property type="term" value="C:nucleus"/>
    <property type="evidence" value="ECO:0007669"/>
    <property type="project" value="TreeGrafter"/>
</dbReference>
<sequence length="318" mass="35595">MANELSPKSILPTVGQKVTQLLQQHSAYDMLPVSFRLVVLDSTLQLTSGLALLLQNGIDCAPIWDSDNNAYLGMLTVTDILTLIQHYYAEYSYSEAMAELGKVQLYAFRTLHRKIAARDPNILSLHPLRSLYEAAQILVEEDYHSLALVDADSFSNQDCVVSVLSLYRILRFIAVNFQEKQLLRVPLGKLGIGTYQGIATATMMTRVIEIIHVFVERSISVVPILDDQGKVVNVFEDSDIMNLAREDALGELDMPVYEALRRRPDDFGGVHTCRLTDTLLSVMDSLRKTHMHRLIVVDEAEHLVGIVSLSDILKAIIV</sequence>
<dbReference type="PANTHER" id="PTHR13780">
    <property type="entry name" value="AMP-ACTIVATED PROTEIN KINASE, GAMMA REGULATORY SUBUNIT"/>
    <property type="match status" value="1"/>
</dbReference>
<dbReference type="GO" id="GO:0016208">
    <property type="term" value="F:AMP binding"/>
    <property type="evidence" value="ECO:0007669"/>
    <property type="project" value="TreeGrafter"/>
</dbReference>
<feature type="domain" description="CBS" evidence="5">
    <location>
        <begin position="30"/>
        <end position="90"/>
    </location>
</feature>
<dbReference type="OrthoDB" id="286637at2759"/>
<dbReference type="Gene3D" id="3.10.580.10">
    <property type="entry name" value="CBS-domain"/>
    <property type="match status" value="2"/>
</dbReference>
<organism evidence="6 7">
    <name type="scientific">Dispira parvispora</name>
    <dbReference type="NCBI Taxonomy" id="1520584"/>
    <lineage>
        <taxon>Eukaryota</taxon>
        <taxon>Fungi</taxon>
        <taxon>Fungi incertae sedis</taxon>
        <taxon>Zoopagomycota</taxon>
        <taxon>Kickxellomycotina</taxon>
        <taxon>Dimargaritomycetes</taxon>
        <taxon>Dimargaritales</taxon>
        <taxon>Dimargaritaceae</taxon>
        <taxon>Dispira</taxon>
    </lineage>
</organism>